<evidence type="ECO:0000256" key="2">
    <source>
        <dbReference type="ARBA" id="ARBA00023098"/>
    </source>
</evidence>
<feature type="domain" description="AB hydrolase-1" evidence="4">
    <location>
        <begin position="86"/>
        <end position="226"/>
    </location>
</feature>
<proteinExistence type="predicted"/>
<dbReference type="AlphaFoldDB" id="A0A9N9XK79"/>
<dbReference type="Pfam" id="PF00561">
    <property type="entry name" value="Abhydrolase_1"/>
    <property type="match status" value="1"/>
</dbReference>
<dbReference type="OrthoDB" id="9974421at2759"/>
<dbReference type="PANTHER" id="PTHR11005">
    <property type="entry name" value="LYSOSOMAL ACID LIPASE-RELATED"/>
    <property type="match status" value="1"/>
</dbReference>
<keyword evidence="1" id="KW-0442">Lipid degradation</keyword>
<evidence type="ECO:0000259" key="4">
    <source>
        <dbReference type="Pfam" id="PF00561"/>
    </source>
</evidence>
<dbReference type="Gene3D" id="3.40.50.1820">
    <property type="entry name" value="alpha/beta hydrolase"/>
    <property type="match status" value="1"/>
</dbReference>
<dbReference type="InterPro" id="IPR000073">
    <property type="entry name" value="AB_hydrolase_1"/>
</dbReference>
<reference evidence="5" key="1">
    <citation type="submission" date="2022-01" db="EMBL/GenBank/DDBJ databases">
        <authorList>
            <person name="King R."/>
        </authorList>
    </citation>
    <scope>NUCLEOTIDE SEQUENCE</scope>
</reference>
<dbReference type="Proteomes" id="UP001153709">
    <property type="component" value="Chromosome 8"/>
</dbReference>
<dbReference type="EMBL" id="OU898283">
    <property type="protein sequence ID" value="CAG9839878.1"/>
    <property type="molecule type" value="Genomic_DNA"/>
</dbReference>
<name>A0A9N9XK79_DIABA</name>
<evidence type="ECO:0000256" key="3">
    <source>
        <dbReference type="SAM" id="SignalP"/>
    </source>
</evidence>
<feature type="chain" id="PRO_5040405714" description="AB hydrolase-1 domain-containing protein" evidence="3">
    <location>
        <begin position="22"/>
        <end position="410"/>
    </location>
</feature>
<evidence type="ECO:0000313" key="6">
    <source>
        <dbReference type="Proteomes" id="UP001153709"/>
    </source>
</evidence>
<accession>A0A9N9XK79</accession>
<dbReference type="InterPro" id="IPR029058">
    <property type="entry name" value="AB_hydrolase_fold"/>
</dbReference>
<evidence type="ECO:0000256" key="1">
    <source>
        <dbReference type="ARBA" id="ARBA00022963"/>
    </source>
</evidence>
<evidence type="ECO:0000313" key="5">
    <source>
        <dbReference type="EMBL" id="CAG9839878.1"/>
    </source>
</evidence>
<protein>
    <recommendedName>
        <fullName evidence="4">AB hydrolase-1 domain-containing protein</fullName>
    </recommendedName>
</protein>
<keyword evidence="2" id="KW-0443">Lipid metabolism</keyword>
<organism evidence="5 6">
    <name type="scientific">Diabrotica balteata</name>
    <name type="common">Banded cucumber beetle</name>
    <dbReference type="NCBI Taxonomy" id="107213"/>
    <lineage>
        <taxon>Eukaryota</taxon>
        <taxon>Metazoa</taxon>
        <taxon>Ecdysozoa</taxon>
        <taxon>Arthropoda</taxon>
        <taxon>Hexapoda</taxon>
        <taxon>Insecta</taxon>
        <taxon>Pterygota</taxon>
        <taxon>Neoptera</taxon>
        <taxon>Endopterygota</taxon>
        <taxon>Coleoptera</taxon>
        <taxon>Polyphaga</taxon>
        <taxon>Cucujiformia</taxon>
        <taxon>Chrysomeloidea</taxon>
        <taxon>Chrysomelidae</taxon>
        <taxon>Galerucinae</taxon>
        <taxon>Diabroticina</taxon>
        <taxon>Diabroticites</taxon>
        <taxon>Diabrotica</taxon>
    </lineage>
</organism>
<sequence>MSSLLCVIFCIVFLFINSCVGIRVCPKFSDYYKRSSSCYNNDIENLNMTEVLRLWGCTAEEYYIVTDDGYELLIVRAYKKITHPTPIILAHGILMSGSSFLSLGNQSLAYNIIKSGRQLFFLNFRGTRYSTRHTQGLKQDDYAYWNFSLDEEIIFDVPKTIDLVYNITGQKAIFMGFSMGSTVSIAYATLYPEEASKKLSGIISLATACYFRNIISVARFISPFFSLAQPFLRLLWNGKMFPREQEPLGLCASGPIQFFICYNLAAPFLGYDFKGVSPEHFPIVTYFFPDAVGETLIKHYTQLWGSGEYRRFDYGREGNLKKYGTPKPPYYDLSKINIPVAQFLGEGDFITTVENGKLVDSLLNPNVRCGITIMKYKRWTHDDFINHRDQMTYLVPSVLQKLDNMENSRC</sequence>
<dbReference type="SUPFAM" id="SSF53474">
    <property type="entry name" value="alpha/beta-Hydrolases"/>
    <property type="match status" value="1"/>
</dbReference>
<gene>
    <name evidence="5" type="ORF">DIABBA_LOCUS12600</name>
</gene>
<dbReference type="GO" id="GO:0016042">
    <property type="term" value="P:lipid catabolic process"/>
    <property type="evidence" value="ECO:0007669"/>
    <property type="project" value="UniProtKB-KW"/>
</dbReference>
<keyword evidence="6" id="KW-1185">Reference proteome</keyword>
<keyword evidence="3" id="KW-0732">Signal</keyword>
<feature type="signal peptide" evidence="3">
    <location>
        <begin position="1"/>
        <end position="21"/>
    </location>
</feature>